<protein>
    <recommendedName>
        <fullName evidence="4">C2H2-type domain-containing protein</fullName>
    </recommendedName>
</protein>
<feature type="region of interest" description="Disordered" evidence="1">
    <location>
        <begin position="1"/>
        <end position="43"/>
    </location>
</feature>
<evidence type="ECO:0000256" key="1">
    <source>
        <dbReference type="SAM" id="MobiDB-lite"/>
    </source>
</evidence>
<gene>
    <name evidence="2" type="ORF">K470DRAFT_262439</name>
</gene>
<feature type="compositionally biased region" description="Basic and acidic residues" evidence="1">
    <location>
        <begin position="9"/>
        <end position="18"/>
    </location>
</feature>
<dbReference type="Proteomes" id="UP000799421">
    <property type="component" value="Unassembled WGS sequence"/>
</dbReference>
<dbReference type="AlphaFoldDB" id="A0A6A7C7A8"/>
<evidence type="ECO:0008006" key="4">
    <source>
        <dbReference type="Google" id="ProtNLM"/>
    </source>
</evidence>
<sequence length="316" mass="34534">MPLAPPRTYRPESPEHVPLESSIEPFPAWTLPTPPRSESGVPKLLVDDNNCALSYQSAPLSPGDMSSMSYLLPSTSSYDPSHYDEFPMDGYSHNRTLQPTVAADLSPYSITTSPTHYQSKQIPARRHSDLPPEGYVPAYRRVEHPYDQQQQQAAYTMVPGRGVSVNELGSAPSAHAGFRSAAATTYQYPYSTTASASRTPSAANSAHSSAYAHAAPQHSFSYPPPYHPNAAGATETVASAQQSSSMRAVNERPKPQCWEHGCNGRQFSTFSNLLRHQREKAGTAAKSKCPKCGAEFTRTTARNGHVAHDKCQDRRK</sequence>
<keyword evidence="3" id="KW-1185">Reference proteome</keyword>
<reference evidence="2" key="1">
    <citation type="journal article" date="2020" name="Stud. Mycol.">
        <title>101 Dothideomycetes genomes: a test case for predicting lifestyles and emergence of pathogens.</title>
        <authorList>
            <person name="Haridas S."/>
            <person name="Albert R."/>
            <person name="Binder M."/>
            <person name="Bloem J."/>
            <person name="Labutti K."/>
            <person name="Salamov A."/>
            <person name="Andreopoulos B."/>
            <person name="Baker S."/>
            <person name="Barry K."/>
            <person name="Bills G."/>
            <person name="Bluhm B."/>
            <person name="Cannon C."/>
            <person name="Castanera R."/>
            <person name="Culley D."/>
            <person name="Daum C."/>
            <person name="Ezra D."/>
            <person name="Gonzalez J."/>
            <person name="Henrissat B."/>
            <person name="Kuo A."/>
            <person name="Liang C."/>
            <person name="Lipzen A."/>
            <person name="Lutzoni F."/>
            <person name="Magnuson J."/>
            <person name="Mondo S."/>
            <person name="Nolan M."/>
            <person name="Ohm R."/>
            <person name="Pangilinan J."/>
            <person name="Park H.-J."/>
            <person name="Ramirez L."/>
            <person name="Alfaro M."/>
            <person name="Sun H."/>
            <person name="Tritt A."/>
            <person name="Yoshinaga Y."/>
            <person name="Zwiers L.-H."/>
            <person name="Turgeon B."/>
            <person name="Goodwin S."/>
            <person name="Spatafora J."/>
            <person name="Crous P."/>
            <person name="Grigoriev I."/>
        </authorList>
    </citation>
    <scope>NUCLEOTIDE SEQUENCE</scope>
    <source>
        <strain evidence="2">CBS 480.64</strain>
    </source>
</reference>
<feature type="region of interest" description="Disordered" evidence="1">
    <location>
        <begin position="219"/>
        <end position="248"/>
    </location>
</feature>
<accession>A0A6A7C7A8</accession>
<name>A0A6A7C7A8_9PEZI</name>
<organism evidence="2 3">
    <name type="scientific">Piedraia hortae CBS 480.64</name>
    <dbReference type="NCBI Taxonomy" id="1314780"/>
    <lineage>
        <taxon>Eukaryota</taxon>
        <taxon>Fungi</taxon>
        <taxon>Dikarya</taxon>
        <taxon>Ascomycota</taxon>
        <taxon>Pezizomycotina</taxon>
        <taxon>Dothideomycetes</taxon>
        <taxon>Dothideomycetidae</taxon>
        <taxon>Capnodiales</taxon>
        <taxon>Piedraiaceae</taxon>
        <taxon>Piedraia</taxon>
    </lineage>
</organism>
<dbReference type="Gene3D" id="3.30.160.60">
    <property type="entry name" value="Classic Zinc Finger"/>
    <property type="match status" value="1"/>
</dbReference>
<proteinExistence type="predicted"/>
<feature type="compositionally biased region" description="Polar residues" evidence="1">
    <location>
        <begin position="236"/>
        <end position="247"/>
    </location>
</feature>
<evidence type="ECO:0000313" key="2">
    <source>
        <dbReference type="EMBL" id="KAF2862949.1"/>
    </source>
</evidence>
<dbReference type="OrthoDB" id="5366256at2759"/>
<feature type="region of interest" description="Disordered" evidence="1">
    <location>
        <begin position="113"/>
        <end position="132"/>
    </location>
</feature>
<dbReference type="EMBL" id="MU005963">
    <property type="protein sequence ID" value="KAF2862949.1"/>
    <property type="molecule type" value="Genomic_DNA"/>
</dbReference>
<evidence type="ECO:0000313" key="3">
    <source>
        <dbReference type="Proteomes" id="UP000799421"/>
    </source>
</evidence>